<protein>
    <submittedName>
        <fullName evidence="1">Uncharacterized protein</fullName>
    </submittedName>
</protein>
<evidence type="ECO:0000313" key="1">
    <source>
        <dbReference type="EMBL" id="KKN39696.1"/>
    </source>
</evidence>
<name>A0A0F9SRN5_9ZZZZ</name>
<reference evidence="1" key="1">
    <citation type="journal article" date="2015" name="Nature">
        <title>Complex archaea that bridge the gap between prokaryotes and eukaryotes.</title>
        <authorList>
            <person name="Spang A."/>
            <person name="Saw J.H."/>
            <person name="Jorgensen S.L."/>
            <person name="Zaremba-Niedzwiedzka K."/>
            <person name="Martijn J."/>
            <person name="Lind A.E."/>
            <person name="van Eijk R."/>
            <person name="Schleper C."/>
            <person name="Guy L."/>
            <person name="Ettema T.J."/>
        </authorList>
    </citation>
    <scope>NUCLEOTIDE SEQUENCE</scope>
</reference>
<accession>A0A0F9SRN5</accession>
<dbReference type="EMBL" id="LAZR01001749">
    <property type="protein sequence ID" value="KKN39696.1"/>
    <property type="molecule type" value="Genomic_DNA"/>
</dbReference>
<organism evidence="1">
    <name type="scientific">marine sediment metagenome</name>
    <dbReference type="NCBI Taxonomy" id="412755"/>
    <lineage>
        <taxon>unclassified sequences</taxon>
        <taxon>metagenomes</taxon>
        <taxon>ecological metagenomes</taxon>
    </lineage>
</organism>
<comment type="caution">
    <text evidence="1">The sequence shown here is derived from an EMBL/GenBank/DDBJ whole genome shotgun (WGS) entry which is preliminary data.</text>
</comment>
<dbReference type="AlphaFoldDB" id="A0A0F9SRN5"/>
<sequence length="52" mass="6121">MFVLKNKMNKDQIDSTVNLLFENEENVPTYFQYSLRTIAKGFEKRGKPINIP</sequence>
<feature type="non-terminal residue" evidence="1">
    <location>
        <position position="52"/>
    </location>
</feature>
<proteinExistence type="predicted"/>
<gene>
    <name evidence="1" type="ORF">LCGC14_0740940</name>
</gene>